<keyword evidence="1" id="KW-0418">Kinase</keyword>
<gene>
    <name evidence="3" type="ORF">ACFQKB_17620</name>
</gene>
<comment type="caution">
    <text evidence="3">The sequence shown here is derived from an EMBL/GenBank/DDBJ whole genome shotgun (WGS) entry which is preliminary data.</text>
</comment>
<dbReference type="RefSeq" id="WP_160822977.1">
    <property type="nucleotide sequence ID" value="NZ_JBHSXE010000001.1"/>
</dbReference>
<dbReference type="InterPro" id="IPR050267">
    <property type="entry name" value="Anti-sigma-factor_SerPK"/>
</dbReference>
<keyword evidence="4" id="KW-1185">Reference proteome</keyword>
<dbReference type="EMBL" id="JBHSXS010000008">
    <property type="protein sequence ID" value="MFC6881581.1"/>
    <property type="molecule type" value="Genomic_DNA"/>
</dbReference>
<evidence type="ECO:0000313" key="4">
    <source>
        <dbReference type="Proteomes" id="UP001596380"/>
    </source>
</evidence>
<dbReference type="Pfam" id="PF13581">
    <property type="entry name" value="HATPase_c_2"/>
    <property type="match status" value="1"/>
</dbReference>
<protein>
    <submittedName>
        <fullName evidence="3">ATP-binding protein</fullName>
    </submittedName>
</protein>
<dbReference type="SUPFAM" id="SSF55874">
    <property type="entry name" value="ATPase domain of HSP90 chaperone/DNA topoisomerase II/histidine kinase"/>
    <property type="match status" value="1"/>
</dbReference>
<name>A0ABW2CIG8_9ACTN</name>
<dbReference type="PANTHER" id="PTHR35526:SF3">
    <property type="entry name" value="ANTI-SIGMA-F FACTOR RSBW"/>
    <property type="match status" value="1"/>
</dbReference>
<evidence type="ECO:0000313" key="3">
    <source>
        <dbReference type="EMBL" id="MFC6881581.1"/>
    </source>
</evidence>
<reference evidence="4" key="1">
    <citation type="journal article" date="2019" name="Int. J. Syst. Evol. Microbiol.">
        <title>The Global Catalogue of Microorganisms (GCM) 10K type strain sequencing project: providing services to taxonomists for standard genome sequencing and annotation.</title>
        <authorList>
            <consortium name="The Broad Institute Genomics Platform"/>
            <consortium name="The Broad Institute Genome Sequencing Center for Infectious Disease"/>
            <person name="Wu L."/>
            <person name="Ma J."/>
        </authorList>
    </citation>
    <scope>NUCLEOTIDE SEQUENCE [LARGE SCALE GENOMIC DNA]</scope>
    <source>
        <strain evidence="4">JCM 3369</strain>
    </source>
</reference>
<keyword evidence="1" id="KW-0808">Transferase</keyword>
<keyword evidence="3" id="KW-0547">Nucleotide-binding</keyword>
<dbReference type="Proteomes" id="UP001596380">
    <property type="component" value="Unassembled WGS sequence"/>
</dbReference>
<keyword evidence="1" id="KW-0723">Serine/threonine-protein kinase</keyword>
<keyword evidence="3" id="KW-0067">ATP-binding</keyword>
<feature type="domain" description="Histidine kinase/HSP90-like ATPase" evidence="2">
    <location>
        <begin position="15"/>
        <end position="135"/>
    </location>
</feature>
<dbReference type="PANTHER" id="PTHR35526">
    <property type="entry name" value="ANTI-SIGMA-F FACTOR RSBW-RELATED"/>
    <property type="match status" value="1"/>
</dbReference>
<dbReference type="InterPro" id="IPR036890">
    <property type="entry name" value="HATPase_C_sf"/>
</dbReference>
<organism evidence="3 4">
    <name type="scientific">Actinomadura yumaensis</name>
    <dbReference type="NCBI Taxonomy" id="111807"/>
    <lineage>
        <taxon>Bacteria</taxon>
        <taxon>Bacillati</taxon>
        <taxon>Actinomycetota</taxon>
        <taxon>Actinomycetes</taxon>
        <taxon>Streptosporangiales</taxon>
        <taxon>Thermomonosporaceae</taxon>
        <taxon>Actinomadura</taxon>
    </lineage>
</organism>
<dbReference type="InterPro" id="IPR003594">
    <property type="entry name" value="HATPase_dom"/>
</dbReference>
<dbReference type="GO" id="GO:0005524">
    <property type="term" value="F:ATP binding"/>
    <property type="evidence" value="ECO:0007669"/>
    <property type="project" value="UniProtKB-KW"/>
</dbReference>
<evidence type="ECO:0000256" key="1">
    <source>
        <dbReference type="ARBA" id="ARBA00022527"/>
    </source>
</evidence>
<evidence type="ECO:0000259" key="2">
    <source>
        <dbReference type="Pfam" id="PF13581"/>
    </source>
</evidence>
<proteinExistence type="predicted"/>
<dbReference type="CDD" id="cd16936">
    <property type="entry name" value="HATPase_RsbW-like"/>
    <property type="match status" value="1"/>
</dbReference>
<accession>A0ABW2CIG8</accession>
<dbReference type="Gene3D" id="3.30.565.10">
    <property type="entry name" value="Histidine kinase-like ATPase, C-terminal domain"/>
    <property type="match status" value="1"/>
</dbReference>
<sequence length="143" mass="15564">MDWRTVPGDGTPGTVRALLERRLARRELSLLLRERGDDLCLVASELLSNACAETPGREIRVRVTCGDGVLWVGVWDASDVVPDEPAPVVELDFAALDELPEELAVSGRGLGIVRALADEWGIARTSPRGKWVWAVFLYAGAVI</sequence>